<organism evidence="2 3">
    <name type="scientific">Sulfidibacter corallicola</name>
    <dbReference type="NCBI Taxonomy" id="2818388"/>
    <lineage>
        <taxon>Bacteria</taxon>
        <taxon>Pseudomonadati</taxon>
        <taxon>Acidobacteriota</taxon>
        <taxon>Holophagae</taxon>
        <taxon>Acanthopleuribacterales</taxon>
        <taxon>Acanthopleuribacteraceae</taxon>
        <taxon>Sulfidibacter</taxon>
    </lineage>
</organism>
<dbReference type="RefSeq" id="WP_237383169.1">
    <property type="nucleotide sequence ID" value="NZ_CP071793.1"/>
</dbReference>
<reference evidence="2" key="1">
    <citation type="submission" date="2021-03" db="EMBL/GenBank/DDBJ databases">
        <title>Acanthopleuribacteraceae sp. M133.</title>
        <authorList>
            <person name="Wang G."/>
        </authorList>
    </citation>
    <scope>NUCLEOTIDE SEQUENCE</scope>
    <source>
        <strain evidence="2">M133</strain>
    </source>
</reference>
<evidence type="ECO:0000313" key="2">
    <source>
        <dbReference type="EMBL" id="QTD53071.1"/>
    </source>
</evidence>
<dbReference type="EMBL" id="CP071793">
    <property type="protein sequence ID" value="QTD53071.1"/>
    <property type="molecule type" value="Genomic_DNA"/>
</dbReference>
<proteinExistence type="predicted"/>
<dbReference type="Proteomes" id="UP000663929">
    <property type="component" value="Chromosome"/>
</dbReference>
<evidence type="ECO:0000313" key="3">
    <source>
        <dbReference type="Proteomes" id="UP000663929"/>
    </source>
</evidence>
<feature type="domain" description="PilZ" evidence="1">
    <location>
        <begin position="7"/>
        <end position="103"/>
    </location>
</feature>
<accession>A0A8A4TVB9</accession>
<protein>
    <submittedName>
        <fullName evidence="2">PilZ domain-containing protein</fullName>
    </submittedName>
</protein>
<dbReference type="KEGG" id="scor:J3U87_11470"/>
<name>A0A8A4TVB9_SULCO</name>
<sequence length="115" mass="13375">MNDTEENRRNFERFHSEMSICWIRPAGGDGDFLLAEITNISAGGMLFQLDYPMESGQDLEVRFELPQNDELVEARAVVRHCKKEENEVYYLGVQFTDVKNYTIPVLMAYLEALYK</sequence>
<dbReference type="Pfam" id="PF07238">
    <property type="entry name" value="PilZ"/>
    <property type="match status" value="1"/>
</dbReference>
<dbReference type="AlphaFoldDB" id="A0A8A4TVB9"/>
<dbReference type="SUPFAM" id="SSF141371">
    <property type="entry name" value="PilZ domain-like"/>
    <property type="match status" value="1"/>
</dbReference>
<keyword evidence="3" id="KW-1185">Reference proteome</keyword>
<dbReference type="GO" id="GO:0035438">
    <property type="term" value="F:cyclic-di-GMP binding"/>
    <property type="evidence" value="ECO:0007669"/>
    <property type="project" value="InterPro"/>
</dbReference>
<dbReference type="InterPro" id="IPR009875">
    <property type="entry name" value="PilZ_domain"/>
</dbReference>
<evidence type="ECO:0000259" key="1">
    <source>
        <dbReference type="Pfam" id="PF07238"/>
    </source>
</evidence>
<dbReference type="Gene3D" id="2.40.10.220">
    <property type="entry name" value="predicted glycosyltransferase like domains"/>
    <property type="match status" value="1"/>
</dbReference>
<gene>
    <name evidence="2" type="ORF">J3U87_11470</name>
</gene>